<evidence type="ECO:0000313" key="1">
    <source>
        <dbReference type="EMBL" id="EMD32097.1"/>
    </source>
</evidence>
<dbReference type="HOGENOM" id="CLU_180952_0_0_1"/>
<evidence type="ECO:0008006" key="3">
    <source>
        <dbReference type="Google" id="ProtNLM"/>
    </source>
</evidence>
<gene>
    <name evidence="1" type="ORF">CERSUDRAFT_37648</name>
</gene>
<reference evidence="1 2" key="1">
    <citation type="journal article" date="2012" name="Proc. Natl. Acad. Sci. U.S.A.">
        <title>Comparative genomics of Ceriporiopsis subvermispora and Phanerochaete chrysosporium provide insight into selective ligninolysis.</title>
        <authorList>
            <person name="Fernandez-Fueyo E."/>
            <person name="Ruiz-Duenas F.J."/>
            <person name="Ferreira P."/>
            <person name="Floudas D."/>
            <person name="Hibbett D.S."/>
            <person name="Canessa P."/>
            <person name="Larrondo L.F."/>
            <person name="James T.Y."/>
            <person name="Seelenfreund D."/>
            <person name="Lobos S."/>
            <person name="Polanco R."/>
            <person name="Tello M."/>
            <person name="Honda Y."/>
            <person name="Watanabe T."/>
            <person name="Watanabe T."/>
            <person name="Ryu J.S."/>
            <person name="Kubicek C.P."/>
            <person name="Schmoll M."/>
            <person name="Gaskell J."/>
            <person name="Hammel K.E."/>
            <person name="St John F.J."/>
            <person name="Vanden Wymelenberg A."/>
            <person name="Sabat G."/>
            <person name="Splinter BonDurant S."/>
            <person name="Syed K."/>
            <person name="Yadav J.S."/>
            <person name="Doddapaneni H."/>
            <person name="Subramanian V."/>
            <person name="Lavin J.L."/>
            <person name="Oguiza J.A."/>
            <person name="Perez G."/>
            <person name="Pisabarro A.G."/>
            <person name="Ramirez L."/>
            <person name="Santoyo F."/>
            <person name="Master E."/>
            <person name="Coutinho P.M."/>
            <person name="Henrissat B."/>
            <person name="Lombard V."/>
            <person name="Magnuson J.K."/>
            <person name="Kuees U."/>
            <person name="Hori C."/>
            <person name="Igarashi K."/>
            <person name="Samejima M."/>
            <person name="Held B.W."/>
            <person name="Barry K.W."/>
            <person name="LaButti K.M."/>
            <person name="Lapidus A."/>
            <person name="Lindquist E.A."/>
            <person name="Lucas S.M."/>
            <person name="Riley R."/>
            <person name="Salamov A.A."/>
            <person name="Hoffmeister D."/>
            <person name="Schwenk D."/>
            <person name="Hadar Y."/>
            <person name="Yarden O."/>
            <person name="de Vries R.P."/>
            <person name="Wiebenga A."/>
            <person name="Stenlid J."/>
            <person name="Eastwood D."/>
            <person name="Grigoriev I.V."/>
            <person name="Berka R.M."/>
            <person name="Blanchette R.A."/>
            <person name="Kersten P."/>
            <person name="Martinez A.T."/>
            <person name="Vicuna R."/>
            <person name="Cullen D."/>
        </authorList>
    </citation>
    <scope>NUCLEOTIDE SEQUENCE [LARGE SCALE GENOMIC DNA]</scope>
    <source>
        <strain evidence="1 2">B</strain>
    </source>
</reference>
<proteinExistence type="predicted"/>
<name>M2R1G7_CERS8</name>
<dbReference type="EMBL" id="KB445813">
    <property type="protein sequence ID" value="EMD32097.1"/>
    <property type="molecule type" value="Genomic_DNA"/>
</dbReference>
<protein>
    <recommendedName>
        <fullName evidence="3">RecQ mediated genome instability protein 1 N-terminal domain-containing protein</fullName>
    </recommendedName>
</protein>
<evidence type="ECO:0000313" key="2">
    <source>
        <dbReference type="Proteomes" id="UP000016930"/>
    </source>
</evidence>
<dbReference type="Proteomes" id="UP000016930">
    <property type="component" value="Unassembled WGS sequence"/>
</dbReference>
<feature type="non-terminal residue" evidence="1">
    <location>
        <position position="86"/>
    </location>
</feature>
<dbReference type="OrthoDB" id="3258172at2759"/>
<accession>M2R1G7</accession>
<dbReference type="AlphaFoldDB" id="M2R1G7"/>
<sequence>MPQQPESALPISIRAIEREHATHKYRVAGRLMLWYDERSATLTLGDGDVALFVDVSLCVSAQKSMEWLWETNNTVVVLGYLERTLV</sequence>
<keyword evidence="2" id="KW-1185">Reference proteome</keyword>
<organism evidence="1 2">
    <name type="scientific">Ceriporiopsis subvermispora (strain B)</name>
    <name type="common">White-rot fungus</name>
    <name type="synonym">Gelatoporia subvermispora</name>
    <dbReference type="NCBI Taxonomy" id="914234"/>
    <lineage>
        <taxon>Eukaryota</taxon>
        <taxon>Fungi</taxon>
        <taxon>Dikarya</taxon>
        <taxon>Basidiomycota</taxon>
        <taxon>Agaricomycotina</taxon>
        <taxon>Agaricomycetes</taxon>
        <taxon>Polyporales</taxon>
        <taxon>Gelatoporiaceae</taxon>
        <taxon>Gelatoporia</taxon>
    </lineage>
</organism>